<evidence type="ECO:0000313" key="3">
    <source>
        <dbReference type="Proteomes" id="UP000218811"/>
    </source>
</evidence>
<accession>A0A2H3K0D6</accession>
<organism evidence="2 3">
    <name type="scientific">Wolfiporia cocos (strain MD-104)</name>
    <name type="common">Brown rot fungus</name>
    <dbReference type="NCBI Taxonomy" id="742152"/>
    <lineage>
        <taxon>Eukaryota</taxon>
        <taxon>Fungi</taxon>
        <taxon>Dikarya</taxon>
        <taxon>Basidiomycota</taxon>
        <taxon>Agaricomycotina</taxon>
        <taxon>Agaricomycetes</taxon>
        <taxon>Polyporales</taxon>
        <taxon>Phaeolaceae</taxon>
        <taxon>Wolfiporia</taxon>
    </lineage>
</organism>
<sequence length="102" mass="11323">MPPSVPRESLTGKAARRSGAQGTSPPDDQLPRDTRRQSSHKAKSKALDDHLWQVDLPRAAGSKRPPSSTIASSRQKRIKDKENNAAQQVMQLRPMHNRPLLP</sequence>
<evidence type="ECO:0000313" key="2">
    <source>
        <dbReference type="EMBL" id="PCH41887.1"/>
    </source>
</evidence>
<name>A0A2H3K0D6_WOLCO</name>
<feature type="region of interest" description="Disordered" evidence="1">
    <location>
        <begin position="1"/>
        <end position="102"/>
    </location>
</feature>
<dbReference type="EMBL" id="KB468124">
    <property type="protein sequence ID" value="PCH41887.1"/>
    <property type="molecule type" value="Genomic_DNA"/>
</dbReference>
<keyword evidence="3" id="KW-1185">Reference proteome</keyword>
<protein>
    <submittedName>
        <fullName evidence="2">Uncharacterized protein</fullName>
    </submittedName>
</protein>
<proteinExistence type="predicted"/>
<gene>
    <name evidence="2" type="ORF">WOLCODRAFT_137607</name>
</gene>
<dbReference type="Proteomes" id="UP000218811">
    <property type="component" value="Unassembled WGS sequence"/>
</dbReference>
<evidence type="ECO:0000256" key="1">
    <source>
        <dbReference type="SAM" id="MobiDB-lite"/>
    </source>
</evidence>
<reference evidence="2 3" key="1">
    <citation type="journal article" date="2012" name="Science">
        <title>The Paleozoic origin of enzymatic lignin decomposition reconstructed from 31 fungal genomes.</title>
        <authorList>
            <person name="Floudas D."/>
            <person name="Binder M."/>
            <person name="Riley R."/>
            <person name="Barry K."/>
            <person name="Blanchette R.A."/>
            <person name="Henrissat B."/>
            <person name="Martinez A.T."/>
            <person name="Otillar R."/>
            <person name="Spatafora J.W."/>
            <person name="Yadav J.S."/>
            <person name="Aerts A."/>
            <person name="Benoit I."/>
            <person name="Boyd A."/>
            <person name="Carlson A."/>
            <person name="Copeland A."/>
            <person name="Coutinho P.M."/>
            <person name="de Vries R.P."/>
            <person name="Ferreira P."/>
            <person name="Findley K."/>
            <person name="Foster B."/>
            <person name="Gaskell J."/>
            <person name="Glotzer D."/>
            <person name="Gorecki P."/>
            <person name="Heitman J."/>
            <person name="Hesse C."/>
            <person name="Hori C."/>
            <person name="Igarashi K."/>
            <person name="Jurgens J.A."/>
            <person name="Kallen N."/>
            <person name="Kersten P."/>
            <person name="Kohler A."/>
            <person name="Kuees U."/>
            <person name="Kumar T.K.A."/>
            <person name="Kuo A."/>
            <person name="LaButti K."/>
            <person name="Larrondo L.F."/>
            <person name="Lindquist E."/>
            <person name="Ling A."/>
            <person name="Lombard V."/>
            <person name="Lucas S."/>
            <person name="Lundell T."/>
            <person name="Martin R."/>
            <person name="McLaughlin D.J."/>
            <person name="Morgenstern I."/>
            <person name="Morin E."/>
            <person name="Murat C."/>
            <person name="Nagy L.G."/>
            <person name="Nolan M."/>
            <person name="Ohm R.A."/>
            <person name="Patyshakuliyeva A."/>
            <person name="Rokas A."/>
            <person name="Ruiz-Duenas F.J."/>
            <person name="Sabat G."/>
            <person name="Salamov A."/>
            <person name="Samejima M."/>
            <person name="Schmutz J."/>
            <person name="Slot J.C."/>
            <person name="St John F."/>
            <person name="Stenlid J."/>
            <person name="Sun H."/>
            <person name="Sun S."/>
            <person name="Syed K."/>
            <person name="Tsang A."/>
            <person name="Wiebenga A."/>
            <person name="Young D."/>
            <person name="Pisabarro A."/>
            <person name="Eastwood D.C."/>
            <person name="Martin F."/>
            <person name="Cullen D."/>
            <person name="Grigoriev I.V."/>
            <person name="Hibbett D.S."/>
        </authorList>
    </citation>
    <scope>NUCLEOTIDE SEQUENCE [LARGE SCALE GENOMIC DNA]</scope>
    <source>
        <strain evidence="2 3">MD-104</strain>
    </source>
</reference>
<dbReference type="AlphaFoldDB" id="A0A2H3K0D6"/>